<keyword evidence="3" id="KW-1133">Transmembrane helix</keyword>
<evidence type="ECO:0000256" key="3">
    <source>
        <dbReference type="SAM" id="Phobius"/>
    </source>
</evidence>
<keyword evidence="1" id="KW-0378">Hydrolase</keyword>
<dbReference type="InterPro" id="IPR023365">
    <property type="entry name" value="Sortase_dom-sf"/>
</dbReference>
<protein>
    <recommendedName>
        <fullName evidence="6">Sortase A</fullName>
    </recommendedName>
</protein>
<dbReference type="RefSeq" id="WP_172471632.1">
    <property type="nucleotide sequence ID" value="NZ_BLMI01000016.1"/>
</dbReference>
<accession>A0A829Z998</accession>
<dbReference type="InterPro" id="IPR005754">
    <property type="entry name" value="Sortase"/>
</dbReference>
<keyword evidence="3" id="KW-0812">Transmembrane</keyword>
<evidence type="ECO:0000256" key="1">
    <source>
        <dbReference type="ARBA" id="ARBA00022801"/>
    </source>
</evidence>
<feature type="active site" description="Acyl-thioester intermediate" evidence="2">
    <location>
        <position position="213"/>
    </location>
</feature>
<comment type="caution">
    <text evidence="4">The sequence shown here is derived from an EMBL/GenBank/DDBJ whole genome shotgun (WGS) entry which is preliminary data.</text>
</comment>
<dbReference type="InterPro" id="IPR042002">
    <property type="entry name" value="Sortase_C"/>
</dbReference>
<feature type="transmembrane region" description="Helical" evidence="3">
    <location>
        <begin position="253"/>
        <end position="274"/>
    </location>
</feature>
<dbReference type="CDD" id="cd05827">
    <property type="entry name" value="Sortase_C"/>
    <property type="match status" value="1"/>
</dbReference>
<dbReference type="NCBIfam" id="TIGR01076">
    <property type="entry name" value="sortase_fam"/>
    <property type="match status" value="1"/>
</dbReference>
<feature type="transmembrane region" description="Helical" evidence="3">
    <location>
        <begin position="5"/>
        <end position="26"/>
    </location>
</feature>
<evidence type="ECO:0008006" key="6">
    <source>
        <dbReference type="Google" id="ProtNLM"/>
    </source>
</evidence>
<organism evidence="4 5">
    <name type="scientific">Thomasclavelia cocleata</name>
    <dbReference type="NCBI Taxonomy" id="69824"/>
    <lineage>
        <taxon>Bacteria</taxon>
        <taxon>Bacillati</taxon>
        <taxon>Bacillota</taxon>
        <taxon>Erysipelotrichia</taxon>
        <taxon>Erysipelotrichales</taxon>
        <taxon>Coprobacillaceae</taxon>
        <taxon>Thomasclavelia</taxon>
    </lineage>
</organism>
<gene>
    <name evidence="4" type="ORF">IMSAGC017_00049</name>
</gene>
<feature type="active site" description="Proton donor/acceptor" evidence="2">
    <location>
        <position position="151"/>
    </location>
</feature>
<dbReference type="AlphaFoldDB" id="A0A829Z998"/>
<dbReference type="Pfam" id="PF04203">
    <property type="entry name" value="Sortase"/>
    <property type="match status" value="1"/>
</dbReference>
<proteinExistence type="predicted"/>
<dbReference type="GO" id="GO:0016787">
    <property type="term" value="F:hydrolase activity"/>
    <property type="evidence" value="ECO:0007669"/>
    <property type="project" value="UniProtKB-KW"/>
</dbReference>
<evidence type="ECO:0000256" key="2">
    <source>
        <dbReference type="PIRSR" id="PIRSR605754-1"/>
    </source>
</evidence>
<dbReference type="Gene3D" id="2.40.260.10">
    <property type="entry name" value="Sortase"/>
    <property type="match status" value="1"/>
</dbReference>
<keyword evidence="3" id="KW-0472">Membrane</keyword>
<evidence type="ECO:0000313" key="4">
    <source>
        <dbReference type="EMBL" id="GFI40018.1"/>
    </source>
</evidence>
<dbReference type="SUPFAM" id="SSF63817">
    <property type="entry name" value="Sortase"/>
    <property type="match status" value="1"/>
</dbReference>
<sequence>MKKKVVKVVLIVGFIIGLVISLYPLISNMYAKKSQMSVITNYQKEIDNSNEQRIVQEKDLANTYNRKLNQTVILSDPFDPNAISMADEKYYEILNFTDDNVMAYIKIPRIDVNLPIYHGTDSEHMLKGVGHLVGTSLPVGGNDTHSVLSAHSGLSSADLFTNLANLDNGDLFYIYVLDEILAYEVDNIKVVKPTETDDLRIVKGEDYITLVTCTPFGINSHRLLVRGHRVEYNPDKEKQEAKKDNEDVWFNEYIKSIISGVGIIIAFLVIGVVTKKIKIAVWRKKE</sequence>
<dbReference type="NCBIfam" id="NF033745">
    <property type="entry name" value="class_C_sortase"/>
    <property type="match status" value="1"/>
</dbReference>
<dbReference type="EMBL" id="BLMI01000016">
    <property type="protein sequence ID" value="GFI40018.1"/>
    <property type="molecule type" value="Genomic_DNA"/>
</dbReference>
<reference evidence="4 5" key="1">
    <citation type="journal article" date="2020" name="Microbiome">
        <title>Single-cell genomics of uncultured bacteria reveals dietary fiber responders in the mouse gut microbiota.</title>
        <authorList>
            <person name="Chijiiwa R."/>
            <person name="Hosokawa M."/>
            <person name="Kogawa M."/>
            <person name="Nishikawa Y."/>
            <person name="Ide K."/>
            <person name="Sakanashi C."/>
            <person name="Takahashi K."/>
            <person name="Takeyama H."/>
        </authorList>
    </citation>
    <scope>NUCLEOTIDE SEQUENCE [LARGE SCALE GENOMIC DNA]</scope>
    <source>
        <strain evidence="4">IMSAGC_017</strain>
    </source>
</reference>
<evidence type="ECO:0000313" key="5">
    <source>
        <dbReference type="Proteomes" id="UP000490821"/>
    </source>
</evidence>
<dbReference type="Proteomes" id="UP000490821">
    <property type="component" value="Unassembled WGS sequence"/>
</dbReference>
<name>A0A829Z998_9FIRM</name>